<dbReference type="RefSeq" id="WP_263413380.1">
    <property type="nucleotide sequence ID" value="NZ_BAABBH010000001.1"/>
</dbReference>
<organism evidence="2 3">
    <name type="scientific">Terriglobus aquaticus</name>
    <dbReference type="NCBI Taxonomy" id="940139"/>
    <lineage>
        <taxon>Bacteria</taxon>
        <taxon>Pseudomonadati</taxon>
        <taxon>Acidobacteriota</taxon>
        <taxon>Terriglobia</taxon>
        <taxon>Terriglobales</taxon>
        <taxon>Acidobacteriaceae</taxon>
        <taxon>Terriglobus</taxon>
    </lineage>
</organism>
<accession>A0ABW9KJ12</accession>
<comment type="caution">
    <text evidence="2">The sequence shown here is derived from an EMBL/GenBank/DDBJ whole genome shotgun (WGS) entry which is preliminary data.</text>
</comment>
<dbReference type="EMBL" id="JBJYXY010000001">
    <property type="protein sequence ID" value="MFN2975082.1"/>
    <property type="molecule type" value="Genomic_DNA"/>
</dbReference>
<reference evidence="2 3" key="1">
    <citation type="submission" date="2024-12" db="EMBL/GenBank/DDBJ databases">
        <authorList>
            <person name="Lee Y."/>
        </authorList>
    </citation>
    <scope>NUCLEOTIDE SEQUENCE [LARGE SCALE GENOMIC DNA]</scope>
    <source>
        <strain evidence="2 3">03SUJ4</strain>
    </source>
</reference>
<evidence type="ECO:0000313" key="2">
    <source>
        <dbReference type="EMBL" id="MFN2975082.1"/>
    </source>
</evidence>
<protein>
    <submittedName>
        <fullName evidence="2">Uncharacterized protein</fullName>
    </submittedName>
</protein>
<sequence length="234" mass="24019">MAVLAYGTASGHAQTADPTATPPSTSSAPAAKAGTYAVSGGNLTAAPGLQVPNGNLPWALDTAPDGKPALVPVHHSAITEPPGVATAPPANHTLAGARAHTAIRSTMPTFFVHTNDRTENTGDAGRGNPTGWVLLPATLNGGNRVVPHIQFSQIAQGTLCAPPTLCLNAETLPDGWARLTPRQALEPGEYVLMPVQHQPKPGVLVVYDFTIDPAAAVARDAVLAGVPAPSRRKR</sequence>
<keyword evidence="3" id="KW-1185">Reference proteome</keyword>
<evidence type="ECO:0000256" key="1">
    <source>
        <dbReference type="SAM" id="MobiDB-lite"/>
    </source>
</evidence>
<dbReference type="Proteomes" id="UP001634747">
    <property type="component" value="Unassembled WGS sequence"/>
</dbReference>
<proteinExistence type="predicted"/>
<feature type="compositionally biased region" description="Low complexity" evidence="1">
    <location>
        <begin position="13"/>
        <end position="32"/>
    </location>
</feature>
<gene>
    <name evidence="2" type="ORF">ACK2TP_04850</name>
</gene>
<evidence type="ECO:0000313" key="3">
    <source>
        <dbReference type="Proteomes" id="UP001634747"/>
    </source>
</evidence>
<feature type="region of interest" description="Disordered" evidence="1">
    <location>
        <begin position="7"/>
        <end position="32"/>
    </location>
</feature>
<name>A0ABW9KJ12_9BACT</name>